<dbReference type="NCBIfam" id="TIGR00402">
    <property type="entry name" value="napF"/>
    <property type="match status" value="1"/>
</dbReference>
<dbReference type="CDD" id="cd10564">
    <property type="entry name" value="NapF_like"/>
    <property type="match status" value="1"/>
</dbReference>
<evidence type="ECO:0000256" key="3">
    <source>
        <dbReference type="ARBA" id="ARBA00022737"/>
    </source>
</evidence>
<evidence type="ECO:0000313" key="8">
    <source>
        <dbReference type="Proteomes" id="UP000600307"/>
    </source>
</evidence>
<keyword evidence="4" id="KW-0408">Iron</keyword>
<reference evidence="7 8" key="1">
    <citation type="submission" date="2020-11" db="EMBL/GenBank/DDBJ databases">
        <title>Taxonomic investigation of Rahnella spp.</title>
        <authorList>
            <person name="Lee S.D."/>
        </authorList>
    </citation>
    <scope>NUCLEOTIDE SEQUENCE [LARGE SCALE GENOMIC DNA]</scope>
    <source>
        <strain evidence="7 8">SAP-10</strain>
    </source>
</reference>
<feature type="domain" description="4Fe-4S ferredoxin-type" evidence="6">
    <location>
        <begin position="157"/>
        <end position="186"/>
    </location>
</feature>
<keyword evidence="8" id="KW-1185">Reference proteome</keyword>
<dbReference type="InterPro" id="IPR017896">
    <property type="entry name" value="4Fe4S_Fe-S-bd"/>
</dbReference>
<organism evidence="7 8">
    <name type="scientific">Rahnella victoriana</name>
    <dbReference type="NCBI Taxonomy" id="1510570"/>
    <lineage>
        <taxon>Bacteria</taxon>
        <taxon>Pseudomonadati</taxon>
        <taxon>Pseudomonadota</taxon>
        <taxon>Gammaproteobacteria</taxon>
        <taxon>Enterobacterales</taxon>
        <taxon>Yersiniaceae</taxon>
        <taxon>Rahnella</taxon>
    </lineage>
</organism>
<accession>A0ABS0DR30</accession>
<evidence type="ECO:0000256" key="2">
    <source>
        <dbReference type="ARBA" id="ARBA00022723"/>
    </source>
</evidence>
<dbReference type="PROSITE" id="PS00198">
    <property type="entry name" value="4FE4S_FER_1"/>
    <property type="match status" value="2"/>
</dbReference>
<keyword evidence="3" id="KW-0677">Repeat</keyword>
<dbReference type="SUPFAM" id="SSF54862">
    <property type="entry name" value="4Fe-4S ferredoxins"/>
    <property type="match status" value="1"/>
</dbReference>
<dbReference type="PANTHER" id="PTHR24960:SF79">
    <property type="entry name" value="PHOTOSYSTEM I IRON-SULFUR CENTER"/>
    <property type="match status" value="1"/>
</dbReference>
<protein>
    <submittedName>
        <fullName evidence="7">Ferredoxin-type protein NapF</fullName>
    </submittedName>
</protein>
<evidence type="ECO:0000256" key="4">
    <source>
        <dbReference type="ARBA" id="ARBA00023004"/>
    </source>
</evidence>
<evidence type="ECO:0000259" key="6">
    <source>
        <dbReference type="PROSITE" id="PS51379"/>
    </source>
</evidence>
<name>A0ABS0DR30_9GAMM</name>
<keyword evidence="2" id="KW-0479">Metal-binding</keyword>
<dbReference type="Pfam" id="PF13187">
    <property type="entry name" value="Fer4_9"/>
    <property type="match status" value="1"/>
</dbReference>
<keyword evidence="5" id="KW-0411">Iron-sulfur</keyword>
<keyword evidence="1" id="KW-0004">4Fe-4S</keyword>
<evidence type="ECO:0000256" key="5">
    <source>
        <dbReference type="ARBA" id="ARBA00023014"/>
    </source>
</evidence>
<gene>
    <name evidence="7" type="primary">napF</name>
    <name evidence="7" type="ORF">IV431_12325</name>
</gene>
<evidence type="ECO:0000313" key="7">
    <source>
        <dbReference type="EMBL" id="MBF7956342.1"/>
    </source>
</evidence>
<dbReference type="RefSeq" id="WP_195817340.1">
    <property type="nucleotide sequence ID" value="NZ_JADOBH010000002.1"/>
</dbReference>
<comment type="caution">
    <text evidence="7">The sequence shown here is derived from an EMBL/GenBank/DDBJ whole genome shotgun (WGS) entry which is preliminary data.</text>
</comment>
<feature type="domain" description="4Fe-4S ferredoxin-type" evidence="6">
    <location>
        <begin position="59"/>
        <end position="87"/>
    </location>
</feature>
<proteinExistence type="predicted"/>
<evidence type="ECO:0000256" key="1">
    <source>
        <dbReference type="ARBA" id="ARBA00022485"/>
    </source>
</evidence>
<dbReference type="Gene3D" id="3.30.70.20">
    <property type="match status" value="2"/>
</dbReference>
<sequence length="191" mass="20651">MSDSRDAGYYRAWMSSRTVSRRGLFRGLLSSGKQAMEQSAGPSATLLERRVSRPPQAVTEPLFLQQCSGCGRCAEACPVGIISVPDGKASLAIDYAECDFCGACTQACESGALDLSVPMDTGLRPTVLSQCLGRMDDLCRMCEIACPRTAIFFNQQNQPYVDDAKCNGCGKCKLVCYHGDINLSLKRHVSS</sequence>
<dbReference type="InterPro" id="IPR004496">
    <property type="entry name" value="NapF"/>
</dbReference>
<dbReference type="PANTHER" id="PTHR24960">
    <property type="entry name" value="PHOTOSYSTEM I IRON-SULFUR CENTER-RELATED"/>
    <property type="match status" value="1"/>
</dbReference>
<feature type="domain" description="4Fe-4S ferredoxin-type" evidence="6">
    <location>
        <begin position="89"/>
        <end position="118"/>
    </location>
</feature>
<dbReference type="InterPro" id="IPR050157">
    <property type="entry name" value="PSI_iron-sulfur_center"/>
</dbReference>
<dbReference type="Proteomes" id="UP000600307">
    <property type="component" value="Unassembled WGS sequence"/>
</dbReference>
<dbReference type="InterPro" id="IPR017900">
    <property type="entry name" value="4Fe4S_Fe_S_CS"/>
</dbReference>
<dbReference type="EMBL" id="JADOBH010000002">
    <property type="protein sequence ID" value="MBF7956342.1"/>
    <property type="molecule type" value="Genomic_DNA"/>
</dbReference>
<dbReference type="PROSITE" id="PS51379">
    <property type="entry name" value="4FE4S_FER_2"/>
    <property type="match status" value="3"/>
</dbReference>